<dbReference type="EMBL" id="JBHRZI010000015">
    <property type="protein sequence ID" value="MFC3893342.1"/>
    <property type="molecule type" value="Genomic_DNA"/>
</dbReference>
<proteinExistence type="predicted"/>
<gene>
    <name evidence="1" type="ORF">ACFOWZ_17855</name>
</gene>
<name>A0ABV8BSX9_9PSEU</name>
<dbReference type="RefSeq" id="WP_382373813.1">
    <property type="nucleotide sequence ID" value="NZ_JBHRZI010000015.1"/>
</dbReference>
<accession>A0ABV8BSX9</accession>
<dbReference type="Proteomes" id="UP001595690">
    <property type="component" value="Unassembled WGS sequence"/>
</dbReference>
<organism evidence="1 2">
    <name type="scientific">Lentzea rhizosphaerae</name>
    <dbReference type="NCBI Taxonomy" id="2041025"/>
    <lineage>
        <taxon>Bacteria</taxon>
        <taxon>Bacillati</taxon>
        <taxon>Actinomycetota</taxon>
        <taxon>Actinomycetes</taxon>
        <taxon>Pseudonocardiales</taxon>
        <taxon>Pseudonocardiaceae</taxon>
        <taxon>Lentzea</taxon>
    </lineage>
</organism>
<keyword evidence="2" id="KW-1185">Reference proteome</keyword>
<comment type="caution">
    <text evidence="1">The sequence shown here is derived from an EMBL/GenBank/DDBJ whole genome shotgun (WGS) entry which is preliminary data.</text>
</comment>
<reference evidence="2" key="1">
    <citation type="journal article" date="2019" name="Int. J. Syst. Evol. Microbiol.">
        <title>The Global Catalogue of Microorganisms (GCM) 10K type strain sequencing project: providing services to taxonomists for standard genome sequencing and annotation.</title>
        <authorList>
            <consortium name="The Broad Institute Genomics Platform"/>
            <consortium name="The Broad Institute Genome Sequencing Center for Infectious Disease"/>
            <person name="Wu L."/>
            <person name="Ma J."/>
        </authorList>
    </citation>
    <scope>NUCLEOTIDE SEQUENCE [LARGE SCALE GENOMIC DNA]</scope>
    <source>
        <strain evidence="2">CGMCC 4.7405</strain>
    </source>
</reference>
<evidence type="ECO:0000313" key="1">
    <source>
        <dbReference type="EMBL" id="MFC3893342.1"/>
    </source>
</evidence>
<evidence type="ECO:0000313" key="2">
    <source>
        <dbReference type="Proteomes" id="UP001595690"/>
    </source>
</evidence>
<sequence length="114" mass="13303">MTAQGDWTLYQWRKVSSLHAEDAADGDKKGRCTGTIRSYAYRYYPPASTFYERCIGLAWCSDCRAWSSAMVHVPRDRVMDDPLAGLAPEERDRLHRKERELVRHLDRMVRRGLL</sequence>
<protein>
    <submittedName>
        <fullName evidence="1">Uncharacterized protein</fullName>
    </submittedName>
</protein>